<comment type="subcellular location">
    <subcellularLocation>
        <location evidence="1">Cell inner membrane</location>
        <topology evidence="1">Multi-pass membrane protein</topology>
    </subcellularLocation>
    <subcellularLocation>
        <location evidence="12">Membrane</location>
        <topology evidence="12">Multi-pass membrane protein</topology>
    </subcellularLocation>
</comment>
<dbReference type="InterPro" id="IPR050790">
    <property type="entry name" value="ExbB/TolQ_transport"/>
</dbReference>
<evidence type="ECO:0000256" key="5">
    <source>
        <dbReference type="ARBA" id="ARBA00022475"/>
    </source>
</evidence>
<evidence type="ECO:0000256" key="13">
    <source>
        <dbReference type="SAM" id="Phobius"/>
    </source>
</evidence>
<name>A0A4R6UVD1_9GAMM</name>
<feature type="transmembrane region" description="Helical" evidence="13">
    <location>
        <begin position="130"/>
        <end position="157"/>
    </location>
</feature>
<proteinExistence type="inferred from homology"/>
<dbReference type="PANTHER" id="PTHR30625">
    <property type="entry name" value="PROTEIN TOLQ"/>
    <property type="match status" value="1"/>
</dbReference>
<evidence type="ECO:0000256" key="11">
    <source>
        <dbReference type="ARBA" id="ARBA00024816"/>
    </source>
</evidence>
<keyword evidence="10 13" id="KW-0472">Membrane</keyword>
<evidence type="ECO:0000256" key="2">
    <source>
        <dbReference type="ARBA" id="ARBA00011471"/>
    </source>
</evidence>
<gene>
    <name evidence="15" type="ORF">EV696_103153</name>
</gene>
<sequence>MSVNSPYGIASLWAQGDWVIKTIAILLLIMSVLSWTVMAVKAVQLMRQRRRARMVSEQFWHAQSFDQALSALGDARRNPFRQLAEEARSAVEHHAQHRGDLHAQLNISDWLTSCLRRAIENATAQLQAGLAVLATIGSTAPFIGLFGTVWGIYHALIAIGVSGQASIDKVAGPVGEAVVMTAFGLFVAIPAVMGYNALTRANKALVMGLSSFAHDLHAYFITGSRLRSRDSAPRLAVGAH</sequence>
<evidence type="ECO:0000313" key="15">
    <source>
        <dbReference type="EMBL" id="TDQ49783.1"/>
    </source>
</evidence>
<evidence type="ECO:0000256" key="7">
    <source>
        <dbReference type="ARBA" id="ARBA00022692"/>
    </source>
</evidence>
<keyword evidence="5" id="KW-1003">Cell membrane</keyword>
<dbReference type="GO" id="GO:0005886">
    <property type="term" value="C:plasma membrane"/>
    <property type="evidence" value="ECO:0007669"/>
    <property type="project" value="UniProtKB-SubCell"/>
</dbReference>
<dbReference type="InterPro" id="IPR002898">
    <property type="entry name" value="MotA_ExbB_proton_chnl"/>
</dbReference>
<comment type="similarity">
    <text evidence="12">Belongs to the exbB/tolQ family.</text>
</comment>
<evidence type="ECO:0000256" key="8">
    <source>
        <dbReference type="ARBA" id="ARBA00022927"/>
    </source>
</evidence>
<evidence type="ECO:0000256" key="3">
    <source>
        <dbReference type="ARBA" id="ARBA00022093"/>
    </source>
</evidence>
<comment type="subunit">
    <text evidence="2">The accessory proteins ExbB and ExbD seem to form a complex with TonB.</text>
</comment>
<feature type="domain" description="MotA/TolQ/ExbB proton channel" evidence="14">
    <location>
        <begin position="103"/>
        <end position="207"/>
    </location>
</feature>
<comment type="caution">
    <text evidence="15">The sequence shown here is derived from an EMBL/GenBank/DDBJ whole genome shotgun (WGS) entry which is preliminary data.</text>
</comment>
<keyword evidence="16" id="KW-1185">Reference proteome</keyword>
<keyword evidence="6" id="KW-0997">Cell inner membrane</keyword>
<accession>A0A4R6UVD1</accession>
<keyword evidence="8 12" id="KW-0653">Protein transport</keyword>
<comment type="function">
    <text evidence="11">Involved in the TonB-dependent energy-dependent transport of various receptor-bound substrates. Protects ExbD from proteolytic degradation and functionally stabilizes TonB.</text>
</comment>
<dbReference type="AlphaFoldDB" id="A0A4R6UVD1"/>
<keyword evidence="7 13" id="KW-0812">Transmembrane</keyword>
<evidence type="ECO:0000256" key="6">
    <source>
        <dbReference type="ARBA" id="ARBA00022519"/>
    </source>
</evidence>
<dbReference type="GO" id="GO:0017038">
    <property type="term" value="P:protein import"/>
    <property type="evidence" value="ECO:0007669"/>
    <property type="project" value="TreeGrafter"/>
</dbReference>
<protein>
    <recommendedName>
        <fullName evidence="3">Biopolymer transport protein ExbB</fullName>
    </recommendedName>
</protein>
<evidence type="ECO:0000259" key="14">
    <source>
        <dbReference type="Pfam" id="PF01618"/>
    </source>
</evidence>
<dbReference type="Pfam" id="PF01618">
    <property type="entry name" value="MotA_ExbB"/>
    <property type="match status" value="1"/>
</dbReference>
<keyword evidence="4 12" id="KW-0813">Transport</keyword>
<feature type="transmembrane region" description="Helical" evidence="13">
    <location>
        <begin position="20"/>
        <end position="43"/>
    </location>
</feature>
<keyword evidence="9 13" id="KW-1133">Transmembrane helix</keyword>
<evidence type="ECO:0000256" key="12">
    <source>
        <dbReference type="RuleBase" id="RU004057"/>
    </source>
</evidence>
<evidence type="ECO:0000256" key="9">
    <source>
        <dbReference type="ARBA" id="ARBA00022989"/>
    </source>
</evidence>
<dbReference type="PANTHER" id="PTHR30625:SF14">
    <property type="entry name" value="BIOPOLYMER TRANSPORT PROTEIN EXBB"/>
    <property type="match status" value="1"/>
</dbReference>
<evidence type="ECO:0000256" key="1">
    <source>
        <dbReference type="ARBA" id="ARBA00004429"/>
    </source>
</evidence>
<evidence type="ECO:0000256" key="4">
    <source>
        <dbReference type="ARBA" id="ARBA00022448"/>
    </source>
</evidence>
<organism evidence="15 16">
    <name type="scientific">Permianibacter aggregans</name>
    <dbReference type="NCBI Taxonomy" id="1510150"/>
    <lineage>
        <taxon>Bacteria</taxon>
        <taxon>Pseudomonadati</taxon>
        <taxon>Pseudomonadota</taxon>
        <taxon>Gammaproteobacteria</taxon>
        <taxon>Pseudomonadales</taxon>
        <taxon>Pseudomonadaceae</taxon>
        <taxon>Permianibacter</taxon>
    </lineage>
</organism>
<evidence type="ECO:0000256" key="10">
    <source>
        <dbReference type="ARBA" id="ARBA00023136"/>
    </source>
</evidence>
<dbReference type="RefSeq" id="WP_198325258.1">
    <property type="nucleotide sequence ID" value="NZ_CP037953.1"/>
</dbReference>
<reference evidence="15 16" key="1">
    <citation type="submission" date="2019-03" db="EMBL/GenBank/DDBJ databases">
        <title>Genomic Encyclopedia of Type Strains, Phase IV (KMG-IV): sequencing the most valuable type-strain genomes for metagenomic binning, comparative biology and taxonomic classification.</title>
        <authorList>
            <person name="Goeker M."/>
        </authorList>
    </citation>
    <scope>NUCLEOTIDE SEQUENCE [LARGE SCALE GENOMIC DNA]</scope>
    <source>
        <strain evidence="15 16">DSM 103792</strain>
    </source>
</reference>
<feature type="transmembrane region" description="Helical" evidence="13">
    <location>
        <begin position="177"/>
        <end position="198"/>
    </location>
</feature>
<dbReference type="Proteomes" id="UP000295375">
    <property type="component" value="Unassembled WGS sequence"/>
</dbReference>
<dbReference type="EMBL" id="SNYM01000003">
    <property type="protein sequence ID" value="TDQ49783.1"/>
    <property type="molecule type" value="Genomic_DNA"/>
</dbReference>
<evidence type="ECO:0000313" key="16">
    <source>
        <dbReference type="Proteomes" id="UP000295375"/>
    </source>
</evidence>